<keyword evidence="2" id="KW-0695">RNA-directed DNA polymerase</keyword>
<dbReference type="EMBL" id="BQNB010019773">
    <property type="protein sequence ID" value="GJT88897.1"/>
    <property type="molecule type" value="Genomic_DNA"/>
</dbReference>
<accession>A0ABQ5HNM9</accession>
<organism evidence="2 3">
    <name type="scientific">Tanacetum coccineum</name>
    <dbReference type="NCBI Taxonomy" id="301880"/>
    <lineage>
        <taxon>Eukaryota</taxon>
        <taxon>Viridiplantae</taxon>
        <taxon>Streptophyta</taxon>
        <taxon>Embryophyta</taxon>
        <taxon>Tracheophyta</taxon>
        <taxon>Spermatophyta</taxon>
        <taxon>Magnoliopsida</taxon>
        <taxon>eudicotyledons</taxon>
        <taxon>Gunneridae</taxon>
        <taxon>Pentapetalae</taxon>
        <taxon>asterids</taxon>
        <taxon>campanulids</taxon>
        <taxon>Asterales</taxon>
        <taxon>Asteraceae</taxon>
        <taxon>Asteroideae</taxon>
        <taxon>Anthemideae</taxon>
        <taxon>Anthemidinae</taxon>
        <taxon>Tanacetum</taxon>
    </lineage>
</organism>
<comment type="caution">
    <text evidence="2">The sequence shown here is derived from an EMBL/GenBank/DDBJ whole genome shotgun (WGS) entry which is preliminary data.</text>
</comment>
<evidence type="ECO:0000256" key="1">
    <source>
        <dbReference type="SAM" id="SignalP"/>
    </source>
</evidence>
<name>A0ABQ5HNM9_9ASTR</name>
<keyword evidence="3" id="KW-1185">Reference proteome</keyword>
<evidence type="ECO:0000313" key="2">
    <source>
        <dbReference type="EMBL" id="GJT88897.1"/>
    </source>
</evidence>
<reference evidence="2" key="1">
    <citation type="journal article" date="2022" name="Int. J. Mol. Sci.">
        <title>Draft Genome of Tanacetum Coccineum: Genomic Comparison of Closely Related Tanacetum-Family Plants.</title>
        <authorList>
            <person name="Yamashiro T."/>
            <person name="Shiraishi A."/>
            <person name="Nakayama K."/>
            <person name="Satake H."/>
        </authorList>
    </citation>
    <scope>NUCLEOTIDE SEQUENCE</scope>
</reference>
<dbReference type="InterPro" id="IPR052343">
    <property type="entry name" value="Retrotransposon-Effector_Assoc"/>
</dbReference>
<proteinExistence type="predicted"/>
<dbReference type="PANTHER" id="PTHR46890:SF50">
    <property type="entry name" value="RNA-DIRECTED DNA POLYMERASE, EUKARYOTA, REVERSE TRANSCRIPTASE ZINC-BINDING DOMAIN PROTEIN-RELATED"/>
    <property type="match status" value="1"/>
</dbReference>
<keyword evidence="1" id="KW-0732">Signal</keyword>
<dbReference type="Proteomes" id="UP001151760">
    <property type="component" value="Unassembled WGS sequence"/>
</dbReference>
<dbReference type="GO" id="GO:0003964">
    <property type="term" value="F:RNA-directed DNA polymerase activity"/>
    <property type="evidence" value="ECO:0007669"/>
    <property type="project" value="UniProtKB-KW"/>
</dbReference>
<evidence type="ECO:0000313" key="3">
    <source>
        <dbReference type="Proteomes" id="UP001151760"/>
    </source>
</evidence>
<feature type="signal peptide" evidence="1">
    <location>
        <begin position="1"/>
        <end position="19"/>
    </location>
</feature>
<reference evidence="2" key="2">
    <citation type="submission" date="2022-01" db="EMBL/GenBank/DDBJ databases">
        <authorList>
            <person name="Yamashiro T."/>
            <person name="Shiraishi A."/>
            <person name="Satake H."/>
            <person name="Nakayama K."/>
        </authorList>
    </citation>
    <scope>NUCLEOTIDE SEQUENCE</scope>
</reference>
<dbReference type="PANTHER" id="PTHR46890">
    <property type="entry name" value="NON-LTR RETROLELEMENT REVERSE TRANSCRIPTASE-LIKE PROTEIN-RELATED"/>
    <property type="match status" value="1"/>
</dbReference>
<protein>
    <submittedName>
        <fullName evidence="2">RNA-directed DNA polymerase, eukaryota, reverse transcriptase zinc-binding domain protein</fullName>
    </submittedName>
</protein>
<keyword evidence="2" id="KW-0808">Transferase</keyword>
<gene>
    <name evidence="2" type="ORF">Tco_1070614</name>
</gene>
<keyword evidence="2" id="KW-0548">Nucleotidyltransferase</keyword>
<feature type="chain" id="PRO_5047519932" evidence="1">
    <location>
        <begin position="20"/>
        <end position="257"/>
    </location>
</feature>
<sequence length="257" mass="29200">MMQMGFGAKWCSWIKGCLSYATVSILVNGSPSNEFKVVRGLRQGDPLSPFLFLIVAEALQVSIIEACNKNLFKDASGLRVNLAKSKLYEIGVNSEEVNRAAIILNYGYDSLPFIYLGGFQNIKKASDDETTLFWEDSWVAPGPCLKLRFPRLYALETNKEVKRNRYVHAPEDQKPNILAEDIFSQVQQYSLLWIANRSSMATNEWEAWISNPSRYDELDFAAEPRIAQLVPALVELFPEFAATCQAQMLFFGFLVWR</sequence>